<dbReference type="Proteomes" id="UP000317691">
    <property type="component" value="Unassembled WGS sequence"/>
</dbReference>
<organism evidence="2 3">
    <name type="scientific">Eiseniibacteriota bacterium</name>
    <dbReference type="NCBI Taxonomy" id="2212470"/>
    <lineage>
        <taxon>Bacteria</taxon>
        <taxon>Candidatus Eiseniibacteriota</taxon>
    </lineage>
</organism>
<evidence type="ECO:0000313" key="2">
    <source>
        <dbReference type="EMBL" id="TMQ65903.1"/>
    </source>
</evidence>
<dbReference type="PANTHER" id="PTHR36507">
    <property type="entry name" value="BLL1555 PROTEIN"/>
    <property type="match status" value="1"/>
</dbReference>
<accession>A0A538TQJ7</accession>
<keyword evidence="1" id="KW-0732">Signal</keyword>
<evidence type="ECO:0000256" key="1">
    <source>
        <dbReference type="SAM" id="SignalP"/>
    </source>
</evidence>
<name>A0A538TQJ7_UNCEI</name>
<dbReference type="GO" id="GO:0030246">
    <property type="term" value="F:carbohydrate binding"/>
    <property type="evidence" value="ECO:0007669"/>
    <property type="project" value="InterPro"/>
</dbReference>
<dbReference type="EMBL" id="VBOZ01000010">
    <property type="protein sequence ID" value="TMQ65903.1"/>
    <property type="molecule type" value="Genomic_DNA"/>
</dbReference>
<protein>
    <submittedName>
        <fullName evidence="2">Methylamine utilization protein</fullName>
    </submittedName>
</protein>
<reference evidence="2 3" key="1">
    <citation type="journal article" date="2019" name="Nat. Microbiol.">
        <title>Mediterranean grassland soil C-N compound turnover is dependent on rainfall and depth, and is mediated by genomically divergent microorganisms.</title>
        <authorList>
            <person name="Diamond S."/>
            <person name="Andeer P.F."/>
            <person name="Li Z."/>
            <person name="Crits-Christoph A."/>
            <person name="Burstein D."/>
            <person name="Anantharaman K."/>
            <person name="Lane K.R."/>
            <person name="Thomas B.C."/>
            <person name="Pan C."/>
            <person name="Northen T.R."/>
            <person name="Banfield J.F."/>
        </authorList>
    </citation>
    <scope>NUCLEOTIDE SEQUENCE [LARGE SCALE GENOMIC DNA]</scope>
    <source>
        <strain evidence="2">WS_9</strain>
    </source>
</reference>
<comment type="caution">
    <text evidence="2">The sequence shown here is derived from an EMBL/GenBank/DDBJ whole genome shotgun (WGS) entry which is preliminary data.</text>
</comment>
<dbReference type="InterPro" id="IPR052721">
    <property type="entry name" value="ET_Amicyanin"/>
</dbReference>
<dbReference type="PANTHER" id="PTHR36507:SF1">
    <property type="entry name" value="BLL1555 PROTEIN"/>
    <property type="match status" value="1"/>
</dbReference>
<dbReference type="InterPro" id="IPR013784">
    <property type="entry name" value="Carb-bd-like_fold"/>
</dbReference>
<feature type="chain" id="PRO_5022151579" evidence="1">
    <location>
        <begin position="24"/>
        <end position="224"/>
    </location>
</feature>
<sequence length="224" mass="23616">MRKAPICWFILLALGVASGSATAGTIRGQVRVPPTDNSGLSAPNPYPGRASSLAKRPVAARGSVLDAVVYVEEVAPSVDSTLAGAGGTPAMEQKDQAFGPRVLAVPVGATVAFPNRDPIFHSVFSVSPVKRFDLGKYGRGKSKSVRFTKAGVVNVYCDIHSDMAGFILVVPNHAFVQPDADGRFALPSLPPGTYTVIAWHPDLKPVRRTVQIPETGDVTVDLSL</sequence>
<proteinExistence type="predicted"/>
<dbReference type="SUPFAM" id="SSF49452">
    <property type="entry name" value="Starch-binding domain-like"/>
    <property type="match status" value="1"/>
</dbReference>
<dbReference type="InterPro" id="IPR008972">
    <property type="entry name" value="Cupredoxin"/>
</dbReference>
<gene>
    <name evidence="2" type="ORF">E6K79_03275</name>
</gene>
<dbReference type="Gene3D" id="2.60.40.420">
    <property type="entry name" value="Cupredoxins - blue copper proteins"/>
    <property type="match status" value="1"/>
</dbReference>
<dbReference type="AlphaFoldDB" id="A0A538TQJ7"/>
<evidence type="ECO:0000313" key="3">
    <source>
        <dbReference type="Proteomes" id="UP000317691"/>
    </source>
</evidence>
<feature type="signal peptide" evidence="1">
    <location>
        <begin position="1"/>
        <end position="23"/>
    </location>
</feature>
<dbReference type="Pfam" id="PF13620">
    <property type="entry name" value="CarboxypepD_reg"/>
    <property type="match status" value="1"/>
</dbReference>
<dbReference type="SUPFAM" id="SSF49503">
    <property type="entry name" value="Cupredoxins"/>
    <property type="match status" value="1"/>
</dbReference>